<dbReference type="Pfam" id="PF08412">
    <property type="entry name" value="Ion_trans_N"/>
    <property type="match status" value="1"/>
</dbReference>
<sequence>MMSSQDPPSLLSSTSTSSNYTGTPDSLPTVSSSNQTLISYYLASNPRQSHQPSFARRQGYDSTTEDEYDGDEFDDVVTPTMSSPLIKRRDGEERRGGRVKSKEEAGTVCWNVEGEDAKLVDTEINAVMNSVPTPPTKESEELTGKTDNKYDIEPPSYQHFLESNGFASPPPSAAVVSCTNGEAVSPVCTTATLASPGLQRSDSVKFCRPLNGNAQRSGYGSSVAGMAGSNPVAGVNRPARRVHSLKLKRLHVLGSRGGIGGGGGGGGGGATSGDKLISGDTCGIGIGANNTGAPTVGHVNPSITITLDSDSDSIYSDYLSPEINYKTHESKVQFLGDETSLYGTPKEELPSSSDPLTLDAFPKTSSTTSYLREQIMNFFQPSDNKLAMKLFGNKNALIKEKMRHKRVGNWVIHPCSNFR</sequence>
<evidence type="ECO:0000313" key="4">
    <source>
        <dbReference type="EMBL" id="CAG5136100.1"/>
    </source>
</evidence>
<accession>A0A8S4A6C6</accession>
<name>A0A8S4A6C6_9EUPU</name>
<feature type="region of interest" description="Disordered" evidence="2">
    <location>
        <begin position="129"/>
        <end position="149"/>
    </location>
</feature>
<dbReference type="Proteomes" id="UP000678393">
    <property type="component" value="Unassembled WGS sequence"/>
</dbReference>
<feature type="compositionally biased region" description="Acidic residues" evidence="2">
    <location>
        <begin position="63"/>
        <end position="75"/>
    </location>
</feature>
<gene>
    <name evidence="4" type="ORF">CUNI_LOCUS21658</name>
</gene>
<protein>
    <recommendedName>
        <fullName evidence="3">Ion transport N-terminal domain-containing protein</fullName>
    </recommendedName>
</protein>
<reference evidence="4" key="1">
    <citation type="submission" date="2021-04" db="EMBL/GenBank/DDBJ databases">
        <authorList>
            <consortium name="Molecular Ecology Group"/>
        </authorList>
    </citation>
    <scope>NUCLEOTIDE SEQUENCE</scope>
</reference>
<feature type="compositionally biased region" description="Basic and acidic residues" evidence="2">
    <location>
        <begin position="137"/>
        <end position="149"/>
    </location>
</feature>
<feature type="compositionally biased region" description="Low complexity" evidence="2">
    <location>
        <begin position="1"/>
        <end position="18"/>
    </location>
</feature>
<feature type="non-terminal residue" evidence="4">
    <location>
        <position position="419"/>
    </location>
</feature>
<feature type="compositionally biased region" description="Polar residues" evidence="2">
    <location>
        <begin position="19"/>
        <end position="38"/>
    </location>
</feature>
<keyword evidence="5" id="KW-1185">Reference proteome</keyword>
<evidence type="ECO:0000259" key="3">
    <source>
        <dbReference type="Pfam" id="PF08412"/>
    </source>
</evidence>
<dbReference type="AlphaFoldDB" id="A0A8S4A6C6"/>
<dbReference type="EMBL" id="CAJHNH020008488">
    <property type="protein sequence ID" value="CAG5136100.1"/>
    <property type="molecule type" value="Genomic_DNA"/>
</dbReference>
<evidence type="ECO:0000313" key="5">
    <source>
        <dbReference type="Proteomes" id="UP000678393"/>
    </source>
</evidence>
<organism evidence="4 5">
    <name type="scientific">Candidula unifasciata</name>
    <dbReference type="NCBI Taxonomy" id="100452"/>
    <lineage>
        <taxon>Eukaryota</taxon>
        <taxon>Metazoa</taxon>
        <taxon>Spiralia</taxon>
        <taxon>Lophotrochozoa</taxon>
        <taxon>Mollusca</taxon>
        <taxon>Gastropoda</taxon>
        <taxon>Heterobranchia</taxon>
        <taxon>Euthyneura</taxon>
        <taxon>Panpulmonata</taxon>
        <taxon>Eupulmonata</taxon>
        <taxon>Stylommatophora</taxon>
        <taxon>Helicina</taxon>
        <taxon>Helicoidea</taxon>
        <taxon>Geomitridae</taxon>
        <taxon>Candidula</taxon>
    </lineage>
</organism>
<feature type="region of interest" description="Disordered" evidence="2">
    <location>
        <begin position="1"/>
        <end position="102"/>
    </location>
</feature>
<dbReference type="InterPro" id="IPR022357">
    <property type="entry name" value="MIP_CS"/>
</dbReference>
<dbReference type="PROSITE" id="PS00221">
    <property type="entry name" value="MIP"/>
    <property type="match status" value="1"/>
</dbReference>
<evidence type="ECO:0000256" key="1">
    <source>
        <dbReference type="ARBA" id="ARBA00006175"/>
    </source>
</evidence>
<evidence type="ECO:0000256" key="2">
    <source>
        <dbReference type="SAM" id="MobiDB-lite"/>
    </source>
</evidence>
<comment type="caution">
    <text evidence="4">The sequence shown here is derived from an EMBL/GenBank/DDBJ whole genome shotgun (WGS) entry which is preliminary data.</text>
</comment>
<feature type="domain" description="Ion transport N-terminal" evidence="3">
    <location>
        <begin position="377"/>
        <end position="418"/>
    </location>
</feature>
<comment type="similarity">
    <text evidence="1">Belongs to the MIP/aquaporin (TC 1.A.8) family.</text>
</comment>
<dbReference type="OrthoDB" id="421226at2759"/>
<dbReference type="InterPro" id="IPR013621">
    <property type="entry name" value="Ion_trans_N"/>
</dbReference>
<feature type="compositionally biased region" description="Basic and acidic residues" evidence="2">
    <location>
        <begin position="87"/>
        <end position="102"/>
    </location>
</feature>
<proteinExistence type="inferred from homology"/>